<dbReference type="KEGG" id="bspl:114849159"/>
<feature type="region of interest" description="Disordered" evidence="1">
    <location>
        <begin position="676"/>
        <end position="697"/>
    </location>
</feature>
<evidence type="ECO:0000313" key="3">
    <source>
        <dbReference type="Proteomes" id="UP000515150"/>
    </source>
</evidence>
<feature type="domain" description="Tudor" evidence="2">
    <location>
        <begin position="522"/>
        <end position="579"/>
    </location>
</feature>
<dbReference type="Gene3D" id="2.40.50.90">
    <property type="match status" value="7"/>
</dbReference>
<feature type="compositionally biased region" description="Polar residues" evidence="1">
    <location>
        <begin position="688"/>
        <end position="697"/>
    </location>
</feature>
<sequence length="2533" mass="278597">MSSIAGLPVQGSDVTFFITKVHLHHLCKFVEFWGKFSQERTAEYERLAEDIQIPGCIFKEFEGNSYDQCLAQVNGTWYRSRIVSRNGSKYSVYLFDKGTTVTTTSNMLAWGKKEHFHLPPEVEFCVLANVLPLSPEYKWSPVALAFLKSLSGKSVKAHVQDVLVTHRLFVLHIPCISTTMYEMGFAKKLFPDRFRDFVFKSLEVQSETSTEDQSQLLSIRTVEQLQKQDLFMYPELPVETVETVIVTEVINPQQIFCQLKVFSQELTKISERLKQSCEGRKTSCIVGPEMTGSPCAARGNDGRWYRSILQEVFPSSKTVEVLNVDYGTKHTIQVENVRPLAAEFFRMPVVTYTCSLHGVTDNGMGWTSSQIEFLRNLLLCKTVIAKFEYQSLPDSIHYVTLFGDENVNINNLFGLKVSSLLKTHDEYAIDSPAYGRQLSAHQEQNQEKNVTPRNAAKEVAEILKMLPAEELHQNSSHLAVVQHVSSPSEFWIQKHNCTNELNELMDNIYDFYKEPGKDVVRNPSVGLYCAARAENGDFYRAVVSEVGERCIKVFFVDYGSTESVDRINIRILPDRFKRLPRLALKCSLAGVRPKDERWSQSACGAFINVVIGKILHVHVVAELDDCYVVHLTDPEAQGEKDLGTLMCSLAFAQSNKIQGQPKTKISMQPAILPLAQPPGAKNSHRNSGKSVQTQNTEGLDNNERIRLKFKEHIFPIGSVLDVGVSCIESPNDFWCQLVQNAGHLKLLMHDIQAHYSGSEFQPVLEPACVARHPDNGMWYRAFIIHKHETPHVDVLFVDYGQTETVSLYDLRKICPKFLTLQGQAFRCRLLNIADPTCVVNDWNDEAIARFNNFVKTAACNFVILKCTIFAIMCNEQKILFNIVDLETPFESICASLVNLVKSASSQKTSKPSFHLDTYYYSRHNIKTGTEEQVSVTCVNSVGQFYCQLERNTNLLKDLNSKVRNLCCRLNNALPLPGYGTLCFAKYTDGQWYRGQIKATKPAILVHFVDYGNTVEVDKSDLLPVTSEANEIVSVPVQAIVCSLSDVPASIPSEANTWFEKSATDCKFRALIVAREPDGKLLVELYHRHTQINSKIKKMFHIEMDREQAVCHGGKVQEPANNELIPKAAPKQANEMKDHTQTVSRVSALKPAHKMREDPKPAEVGLQSASKSSRRKAEAASQELYRPPHQRQLCEHVQSVMGNGFEPADAQVEPNTNLSTDIKQLHKSTSPGMGFQKEKCPKVEDLPLNSVTSGMEADVYVSHCNNPLSFFVQLVRDEDEIFSVVEKLNDPKSFLKTNVVKDLNPGDLVQAEFEEDSSWYRAVVREVHADAMALVEFLDFGNASMTPISKIAALDKYFLQFPVYSTHCMLSSAVDYHTDKVCSPEVVSVFKEAVGGNGEKVLRCLFIRPSGSLWEVSLGDNGVNVTCEVSTGTNSSEVSSVIVEHVEENPEENLHTHPDSPHYEQQELLEGQQLEIYVAAINDAQTIWCQSAETKDLDEITSRVSEVVADHNSLNPGSLSPGSPCIALFSGDKFWYRAEVIDKDGDDLHVLFVDYGNVAQVNIADLREIPRDLLKVPPQAFVCELEGFDSSCGSWDSCAVEELSTVTADKLLQLTITRVERNGKNLKCFGLIESDHQSINEIMKVWWRSPTTDEKPGEIKSTPLYEPSLKCDSAEVQVNDKEQSSEPNEPPKTNEVKLTSRLKTNDLLNLDPFKSKEALLPHGGTEETVPTPFNEKDDHWVFTNCDKNVCESEKDSEQLGTSVMDCTGPDDFPFSLDEELKEATDISVVKTTKLAEVDAENPRSCIDDVPFSVPKQDDGEMVSRETFVTNVGAVKMVCRRKSPDLNKETKMSSKDVEEVLSKTLESPSQPDFEELSLQDDMKTNKILNPHEWSRTEPWSVFKKVDCLVVESNSREEAPAPALEEEEAPAPALDEEEAPAPALDEEEAPAPALDEEEAPAPALDEEEAPAPALNEEEAPAPALALPPALALEEKEVPAPALALPPAPALEEKEVPAPALEEKEVPAPALDEEGTPALALDEEGTPVLAHDEEEALALPTTLALDEEEAPALTLEGNEAPALEGNNAPALASSPAPALEEKGTPALALDQEEALALDQEEALALDQEEVPALPPPLALEEEGAPALPPARALDEEEAPARALDEEEAPARALDEEEAPARALDEEEAPARALDEEEAPARALDEEEAPARAIDEEEAPAPALALPPAPVLEEKEVPAPALALPPAPALEEKEVPAPALALPPAPALEEKEVPAPALEEKEVPALALDEEGTPALALDEEGTPVLAHDEEEALALPTTLALDEEEAPALTLDGNEAPALEGNNAPALASSPAPALEEKGTPALALDQEEALALDQEEAPALPPPLALEEEGAPALPPARALDQEGAPARALDQERAPARALDQEGAPARALDQEGAPAPALDQEGAPALPPPPALDEEAAPAPGLKEEGAPALSPPPGYEKKGALAPGEEKLFALSSDMEYETYTNNGSDMSTLALLVKKISLTDCKDQQEAAQTNE</sequence>
<feature type="domain" description="Tudor" evidence="2">
    <location>
        <begin position="288"/>
        <end position="347"/>
    </location>
</feature>
<feature type="compositionally biased region" description="Basic and acidic residues" evidence="1">
    <location>
        <begin position="2007"/>
        <end position="2022"/>
    </location>
</feature>
<reference evidence="4" key="1">
    <citation type="submission" date="2025-08" db="UniProtKB">
        <authorList>
            <consortium name="RefSeq"/>
        </authorList>
    </citation>
    <scope>IDENTIFICATION</scope>
</reference>
<feature type="region of interest" description="Disordered" evidence="1">
    <location>
        <begin position="2314"/>
        <end position="2481"/>
    </location>
</feature>
<keyword evidence="3" id="KW-1185">Reference proteome</keyword>
<dbReference type="CTD" id="565665"/>
<feature type="region of interest" description="Disordered" evidence="1">
    <location>
        <begin position="2056"/>
        <end position="2227"/>
    </location>
</feature>
<feature type="compositionally biased region" description="Low complexity" evidence="1">
    <location>
        <begin position="1977"/>
        <end position="1988"/>
    </location>
</feature>
<dbReference type="InterPro" id="IPR002999">
    <property type="entry name" value="Tudor"/>
</dbReference>
<dbReference type="FunFam" id="2.30.30.140:FF:000018">
    <property type="entry name" value="Serine/threonine-protein kinase 31"/>
    <property type="match status" value="1"/>
</dbReference>
<dbReference type="PANTHER" id="PTHR22948:SF15">
    <property type="entry name" value="TUDOR DOMAIN-CONTAINING PROTEIN 6"/>
    <property type="match status" value="1"/>
</dbReference>
<feature type="compositionally biased region" description="Basic and acidic residues" evidence="1">
    <location>
        <begin position="2154"/>
        <end position="2209"/>
    </location>
</feature>
<evidence type="ECO:0000256" key="1">
    <source>
        <dbReference type="SAM" id="MobiDB-lite"/>
    </source>
</evidence>
<dbReference type="GeneID" id="114849159"/>
<proteinExistence type="predicted"/>
<dbReference type="PANTHER" id="PTHR22948">
    <property type="entry name" value="TUDOR DOMAIN CONTAINING PROTEIN"/>
    <property type="match status" value="1"/>
</dbReference>
<dbReference type="SMART" id="SM00333">
    <property type="entry name" value="TUDOR"/>
    <property type="match status" value="7"/>
</dbReference>
<dbReference type="Pfam" id="PF00567">
    <property type="entry name" value="TUDOR"/>
    <property type="match status" value="6"/>
</dbReference>
<feature type="domain" description="Tudor" evidence="2">
    <location>
        <begin position="1301"/>
        <end position="1360"/>
    </location>
</feature>
<feature type="compositionally biased region" description="Acidic residues" evidence="1">
    <location>
        <begin position="2362"/>
        <end position="2373"/>
    </location>
</feature>
<dbReference type="SUPFAM" id="SSF63748">
    <property type="entry name" value="Tudor/PWWP/MBT"/>
    <property type="match status" value="7"/>
</dbReference>
<feature type="domain" description="Tudor" evidence="2">
    <location>
        <begin position="761"/>
        <end position="820"/>
    </location>
</feature>
<feature type="compositionally biased region" description="Low complexity" evidence="1">
    <location>
        <begin position="2340"/>
        <end position="2350"/>
    </location>
</feature>
<evidence type="ECO:0000259" key="2">
    <source>
        <dbReference type="PROSITE" id="PS50304"/>
    </source>
</evidence>
<feature type="region of interest" description="Disordered" evidence="1">
    <location>
        <begin position="1910"/>
        <end position="2028"/>
    </location>
</feature>
<dbReference type="InterPro" id="IPR050621">
    <property type="entry name" value="Tudor_domain_containing"/>
</dbReference>
<gene>
    <name evidence="4" type="primary">tdrd6</name>
</gene>
<feature type="compositionally biased region" description="Acidic residues" evidence="1">
    <location>
        <begin position="2106"/>
        <end position="2125"/>
    </location>
</feature>
<dbReference type="PROSITE" id="PS50304">
    <property type="entry name" value="TUDOR"/>
    <property type="match status" value="6"/>
</dbReference>
<name>A0A9W2XL68_BETSP</name>
<feature type="region of interest" description="Disordered" evidence="1">
    <location>
        <begin position="1130"/>
        <end position="1189"/>
    </location>
</feature>
<dbReference type="Gene3D" id="2.30.30.140">
    <property type="match status" value="7"/>
</dbReference>
<dbReference type="OrthoDB" id="9989103at2759"/>
<dbReference type="InterPro" id="IPR035437">
    <property type="entry name" value="SNase_OB-fold_sf"/>
</dbReference>
<feature type="compositionally biased region" description="Low complexity" evidence="1">
    <location>
        <begin position="2084"/>
        <end position="2094"/>
    </location>
</feature>
<organism evidence="3 4">
    <name type="scientific">Betta splendens</name>
    <name type="common">Siamese fighting fish</name>
    <dbReference type="NCBI Taxonomy" id="158456"/>
    <lineage>
        <taxon>Eukaryota</taxon>
        <taxon>Metazoa</taxon>
        <taxon>Chordata</taxon>
        <taxon>Craniata</taxon>
        <taxon>Vertebrata</taxon>
        <taxon>Euteleostomi</taxon>
        <taxon>Actinopterygii</taxon>
        <taxon>Neopterygii</taxon>
        <taxon>Teleostei</taxon>
        <taxon>Neoteleostei</taxon>
        <taxon>Acanthomorphata</taxon>
        <taxon>Anabantaria</taxon>
        <taxon>Anabantiformes</taxon>
        <taxon>Anabantoidei</taxon>
        <taxon>Osphronemidae</taxon>
        <taxon>Betta</taxon>
    </lineage>
</organism>
<protein>
    <submittedName>
        <fullName evidence="4">Tudor domain-containing 6</fullName>
    </submittedName>
</protein>
<accession>A0A9W2XL68</accession>
<dbReference type="RefSeq" id="XP_055362345.1">
    <property type="nucleotide sequence ID" value="XM_055506370.1"/>
</dbReference>
<feature type="domain" description="Tudor" evidence="2">
    <location>
        <begin position="975"/>
        <end position="1031"/>
    </location>
</feature>
<dbReference type="Proteomes" id="UP000515150">
    <property type="component" value="Chromosome 24"/>
</dbReference>
<feature type="compositionally biased region" description="Acidic residues" evidence="1">
    <location>
        <begin position="1921"/>
        <end position="1976"/>
    </location>
</feature>
<evidence type="ECO:0000313" key="4">
    <source>
        <dbReference type="RefSeq" id="XP_055362345.1"/>
    </source>
</evidence>
<feature type="domain" description="Tudor" evidence="2">
    <location>
        <begin position="1517"/>
        <end position="1575"/>
    </location>
</feature>